<sequence>HLRPVFISDFGVPPSSSFVIAPSELQVNPSSSPNHSRFTTLQQPSLSQASITIFTAAVVEPRKSH</sequence>
<gene>
    <name evidence="1" type="ORF">DARMORV10_A06P29160.1</name>
</gene>
<reference evidence="1" key="1">
    <citation type="submission" date="2021-01" db="EMBL/GenBank/DDBJ databases">
        <authorList>
            <consortium name="Genoscope - CEA"/>
            <person name="William W."/>
        </authorList>
    </citation>
    <scope>NUCLEOTIDE SEQUENCE</scope>
</reference>
<dbReference type="AlphaFoldDB" id="A0A816T2J1"/>
<accession>A0A816T2J1</accession>
<protein>
    <submittedName>
        <fullName evidence="1">(rape) hypothetical protein</fullName>
    </submittedName>
</protein>
<feature type="non-terminal residue" evidence="1">
    <location>
        <position position="1"/>
    </location>
</feature>
<dbReference type="EMBL" id="HG994360">
    <property type="protein sequence ID" value="CAF2087461.1"/>
    <property type="molecule type" value="Genomic_DNA"/>
</dbReference>
<evidence type="ECO:0000313" key="1">
    <source>
        <dbReference type="EMBL" id="CAF2087461.1"/>
    </source>
</evidence>
<name>A0A816T2J1_BRANA</name>
<proteinExistence type="predicted"/>
<organism evidence="1">
    <name type="scientific">Brassica napus</name>
    <name type="common">Rape</name>
    <dbReference type="NCBI Taxonomy" id="3708"/>
    <lineage>
        <taxon>Eukaryota</taxon>
        <taxon>Viridiplantae</taxon>
        <taxon>Streptophyta</taxon>
        <taxon>Embryophyta</taxon>
        <taxon>Tracheophyta</taxon>
        <taxon>Spermatophyta</taxon>
        <taxon>Magnoliopsida</taxon>
        <taxon>eudicotyledons</taxon>
        <taxon>Gunneridae</taxon>
        <taxon>Pentapetalae</taxon>
        <taxon>rosids</taxon>
        <taxon>malvids</taxon>
        <taxon>Brassicales</taxon>
        <taxon>Brassicaceae</taxon>
        <taxon>Brassiceae</taxon>
        <taxon>Brassica</taxon>
    </lineage>
</organism>
<dbReference type="Proteomes" id="UP001295469">
    <property type="component" value="Chromosome A06"/>
</dbReference>